<dbReference type="Proteomes" id="UP000825729">
    <property type="component" value="Unassembled WGS sequence"/>
</dbReference>
<evidence type="ECO:0000259" key="2">
    <source>
        <dbReference type="Pfam" id="PF04059"/>
    </source>
</evidence>
<evidence type="ECO:0000313" key="4">
    <source>
        <dbReference type="Proteomes" id="UP000825729"/>
    </source>
</evidence>
<name>A0AAV7E610_ARIFI</name>
<sequence>MAKLNPLALEFRPYHGAIPSSFLLQFAYPECFYPPPPPPAPPLTDLLPNYPFLFSGAVESPPLYPTTPLSVSNNTLHLYLGFPSSPIKPDLGYSYCSEFPFPVEEVGNLAEDVLESSRKSETKAGKGGNRSRRRKMDPSTLKALWVAKGRAGKVDTESKSPPEAVQVLGENTSTNTTVMIRNIPNKFTRKMLLDFLDRHCREENGRSLDTHDEAASAFDFVYLPMDFASGCNLGYAFVNFTNGAATAKLRRVLHRKRWGVLGSKKICEIGFAKIQGVEALRRHFEKSLFACESDEYLPVRFNPFRDGVSPFESRVVGTRVPRVPLLPD</sequence>
<proteinExistence type="predicted"/>
<protein>
    <recommendedName>
        <fullName evidence="2">Mei2-like C-terminal RNA recognition motif domain-containing protein</fullName>
    </recommendedName>
</protein>
<comment type="caution">
    <text evidence="3">The sequence shown here is derived from an EMBL/GenBank/DDBJ whole genome shotgun (WGS) entry which is preliminary data.</text>
</comment>
<reference evidence="3 4" key="1">
    <citation type="submission" date="2021-07" db="EMBL/GenBank/DDBJ databases">
        <title>The Aristolochia fimbriata genome: insights into angiosperm evolution, floral development and chemical biosynthesis.</title>
        <authorList>
            <person name="Jiao Y."/>
        </authorList>
    </citation>
    <scope>NUCLEOTIDE SEQUENCE [LARGE SCALE GENOMIC DNA]</scope>
    <source>
        <strain evidence="3">IBCAS-2021</strain>
        <tissue evidence="3">Leaf</tissue>
    </source>
</reference>
<accession>A0AAV7E610</accession>
<feature type="compositionally biased region" description="Basic and acidic residues" evidence="1">
    <location>
        <begin position="115"/>
        <end position="124"/>
    </location>
</feature>
<dbReference type="InterPro" id="IPR035979">
    <property type="entry name" value="RBD_domain_sf"/>
</dbReference>
<feature type="domain" description="Mei2-like C-terminal RNA recognition motif" evidence="2">
    <location>
        <begin position="176"/>
        <end position="284"/>
    </location>
</feature>
<dbReference type="Gene3D" id="3.30.70.330">
    <property type="match status" value="1"/>
</dbReference>
<dbReference type="EMBL" id="JAINDJ010000007">
    <property type="protein sequence ID" value="KAG9442887.1"/>
    <property type="molecule type" value="Genomic_DNA"/>
</dbReference>
<evidence type="ECO:0000256" key="1">
    <source>
        <dbReference type="SAM" id="MobiDB-lite"/>
    </source>
</evidence>
<dbReference type="Pfam" id="PF04059">
    <property type="entry name" value="RRM_2"/>
    <property type="match status" value="1"/>
</dbReference>
<organism evidence="3 4">
    <name type="scientific">Aristolochia fimbriata</name>
    <name type="common">White veined hardy Dutchman's pipe vine</name>
    <dbReference type="NCBI Taxonomy" id="158543"/>
    <lineage>
        <taxon>Eukaryota</taxon>
        <taxon>Viridiplantae</taxon>
        <taxon>Streptophyta</taxon>
        <taxon>Embryophyta</taxon>
        <taxon>Tracheophyta</taxon>
        <taxon>Spermatophyta</taxon>
        <taxon>Magnoliopsida</taxon>
        <taxon>Magnoliidae</taxon>
        <taxon>Piperales</taxon>
        <taxon>Aristolochiaceae</taxon>
        <taxon>Aristolochia</taxon>
    </lineage>
</organism>
<evidence type="ECO:0000313" key="3">
    <source>
        <dbReference type="EMBL" id="KAG9442887.1"/>
    </source>
</evidence>
<dbReference type="GO" id="GO:0003676">
    <property type="term" value="F:nucleic acid binding"/>
    <property type="evidence" value="ECO:0007669"/>
    <property type="project" value="InterPro"/>
</dbReference>
<dbReference type="AlphaFoldDB" id="A0AAV7E610"/>
<dbReference type="InterPro" id="IPR007201">
    <property type="entry name" value="Mei2-like_Rrm_C"/>
</dbReference>
<keyword evidence="4" id="KW-1185">Reference proteome</keyword>
<feature type="region of interest" description="Disordered" evidence="1">
    <location>
        <begin position="113"/>
        <end position="137"/>
    </location>
</feature>
<gene>
    <name evidence="3" type="ORF">H6P81_018741</name>
</gene>
<dbReference type="InterPro" id="IPR012677">
    <property type="entry name" value="Nucleotide-bd_a/b_plait_sf"/>
</dbReference>
<dbReference type="SUPFAM" id="SSF54928">
    <property type="entry name" value="RNA-binding domain, RBD"/>
    <property type="match status" value="1"/>
</dbReference>